<keyword evidence="4" id="KW-0723">Serine/threonine-protein kinase</keyword>
<feature type="transmembrane region" description="Helical" evidence="19">
    <location>
        <begin position="239"/>
        <end position="260"/>
    </location>
</feature>
<dbReference type="SUPFAM" id="SSF56112">
    <property type="entry name" value="Protein kinase-like (PK-like)"/>
    <property type="match status" value="1"/>
</dbReference>
<evidence type="ECO:0000256" key="17">
    <source>
        <dbReference type="ARBA" id="ARBA00048679"/>
    </source>
</evidence>
<dbReference type="InterPro" id="IPR025287">
    <property type="entry name" value="WAK_GUB"/>
</dbReference>
<dbReference type="SMR" id="A0A3B6GPJ6"/>
<evidence type="ECO:0000256" key="3">
    <source>
        <dbReference type="ARBA" id="ARBA00022475"/>
    </source>
</evidence>
<evidence type="ECO:0000256" key="8">
    <source>
        <dbReference type="ARBA" id="ARBA00022729"/>
    </source>
</evidence>
<comment type="catalytic activity">
    <reaction evidence="16">
        <text>L-threonyl-[protein] + ATP = O-phospho-L-threonyl-[protein] + ADP + H(+)</text>
        <dbReference type="Rhea" id="RHEA:46608"/>
        <dbReference type="Rhea" id="RHEA-COMP:11060"/>
        <dbReference type="Rhea" id="RHEA-COMP:11605"/>
        <dbReference type="ChEBI" id="CHEBI:15378"/>
        <dbReference type="ChEBI" id="CHEBI:30013"/>
        <dbReference type="ChEBI" id="CHEBI:30616"/>
        <dbReference type="ChEBI" id="CHEBI:61977"/>
        <dbReference type="ChEBI" id="CHEBI:456216"/>
        <dbReference type="EC" id="2.7.11.1"/>
    </reaction>
</comment>
<evidence type="ECO:0000256" key="14">
    <source>
        <dbReference type="ARBA" id="ARBA00023170"/>
    </source>
</evidence>
<evidence type="ECO:0000256" key="2">
    <source>
        <dbReference type="ARBA" id="ARBA00012513"/>
    </source>
</evidence>
<keyword evidence="5" id="KW-0597">Phosphoprotein</keyword>
<dbReference type="AlphaFoldDB" id="A0A3B6GPJ6"/>
<keyword evidence="9 18" id="KW-0547">Nucleotide-binding</keyword>
<evidence type="ECO:0000256" key="9">
    <source>
        <dbReference type="ARBA" id="ARBA00022741"/>
    </source>
</evidence>
<comment type="subcellular location">
    <subcellularLocation>
        <location evidence="1">Cell membrane</location>
        <topology evidence="1">Single-pass type I membrane protein</topology>
    </subcellularLocation>
</comment>
<evidence type="ECO:0000256" key="16">
    <source>
        <dbReference type="ARBA" id="ARBA00047899"/>
    </source>
</evidence>
<reference evidence="22" key="2">
    <citation type="submission" date="2018-10" db="UniProtKB">
        <authorList>
            <consortium name="EnsemblPlants"/>
        </authorList>
    </citation>
    <scope>IDENTIFICATION</scope>
</reference>
<feature type="binding site" evidence="18">
    <location>
        <position position="337"/>
    </location>
    <ligand>
        <name>ATP</name>
        <dbReference type="ChEBI" id="CHEBI:30616"/>
    </ligand>
</feature>
<evidence type="ECO:0000256" key="15">
    <source>
        <dbReference type="ARBA" id="ARBA00023180"/>
    </source>
</evidence>
<dbReference type="InterPro" id="IPR000719">
    <property type="entry name" value="Prot_kinase_dom"/>
</dbReference>
<dbReference type="Pfam" id="PF07714">
    <property type="entry name" value="PK_Tyr_Ser-Thr"/>
    <property type="match status" value="1"/>
</dbReference>
<comment type="catalytic activity">
    <reaction evidence="17">
        <text>L-seryl-[protein] + ATP = O-phospho-L-seryl-[protein] + ADP + H(+)</text>
        <dbReference type="Rhea" id="RHEA:17989"/>
        <dbReference type="Rhea" id="RHEA-COMP:9863"/>
        <dbReference type="Rhea" id="RHEA-COMP:11604"/>
        <dbReference type="ChEBI" id="CHEBI:15378"/>
        <dbReference type="ChEBI" id="CHEBI:29999"/>
        <dbReference type="ChEBI" id="CHEBI:30616"/>
        <dbReference type="ChEBI" id="CHEBI:83421"/>
        <dbReference type="ChEBI" id="CHEBI:456216"/>
        <dbReference type="EC" id="2.7.11.1"/>
    </reaction>
</comment>
<dbReference type="GO" id="GO:0004674">
    <property type="term" value="F:protein serine/threonine kinase activity"/>
    <property type="evidence" value="ECO:0007669"/>
    <property type="project" value="UniProtKB-KW"/>
</dbReference>
<evidence type="ECO:0000259" key="21">
    <source>
        <dbReference type="PROSITE" id="PS50011"/>
    </source>
</evidence>
<dbReference type="GO" id="GO:0030247">
    <property type="term" value="F:polysaccharide binding"/>
    <property type="evidence" value="ECO:0007669"/>
    <property type="project" value="InterPro"/>
</dbReference>
<evidence type="ECO:0000256" key="5">
    <source>
        <dbReference type="ARBA" id="ARBA00022553"/>
    </source>
</evidence>
<feature type="domain" description="Protein kinase" evidence="21">
    <location>
        <begin position="309"/>
        <end position="584"/>
    </location>
</feature>
<dbReference type="EC" id="2.7.11.1" evidence="2"/>
<keyword evidence="6" id="KW-0808">Transferase</keyword>
<keyword evidence="15" id="KW-0325">Glycoprotein</keyword>
<dbReference type="PANTHER" id="PTHR46008:SF2">
    <property type="entry name" value="LEAF RUST 10 DISEASE-RESISTANCE LOCUS RECEPTOR-LIKE PROTEIN KINASE-LIKE 1.4"/>
    <property type="match status" value="1"/>
</dbReference>
<reference evidence="22" key="1">
    <citation type="submission" date="2018-08" db="EMBL/GenBank/DDBJ databases">
        <authorList>
            <person name="Rossello M."/>
        </authorList>
    </citation>
    <scope>NUCLEOTIDE SEQUENCE [LARGE SCALE GENOMIC DNA]</scope>
    <source>
        <strain evidence="22">cv. Chinese Spring</strain>
    </source>
</reference>
<dbReference type="PROSITE" id="PS00108">
    <property type="entry name" value="PROTEIN_KINASE_ST"/>
    <property type="match status" value="1"/>
</dbReference>
<dbReference type="RefSeq" id="XP_044355036.1">
    <property type="nucleotide sequence ID" value="XM_044499101.1"/>
</dbReference>
<evidence type="ECO:0000256" key="20">
    <source>
        <dbReference type="SAM" id="SignalP"/>
    </source>
</evidence>
<name>A0A3B6GPJ6_WHEAT</name>
<dbReference type="Proteomes" id="UP000019116">
    <property type="component" value="Chromosome 3D"/>
</dbReference>
<feature type="chain" id="PRO_5017469987" description="non-specific serine/threonine protein kinase" evidence="20">
    <location>
        <begin position="25"/>
        <end position="638"/>
    </location>
</feature>
<keyword evidence="12 19" id="KW-1133">Transmembrane helix</keyword>
<dbReference type="PROSITE" id="PS50011">
    <property type="entry name" value="PROTEIN_KINASE_DOM"/>
    <property type="match status" value="1"/>
</dbReference>
<dbReference type="GO" id="GO:0005524">
    <property type="term" value="F:ATP binding"/>
    <property type="evidence" value="ECO:0007669"/>
    <property type="project" value="UniProtKB-UniRule"/>
</dbReference>
<evidence type="ECO:0000256" key="11">
    <source>
        <dbReference type="ARBA" id="ARBA00022840"/>
    </source>
</evidence>
<evidence type="ECO:0000313" key="22">
    <source>
        <dbReference type="EnsemblPlants" id="TraesCS3D02G045200.7"/>
    </source>
</evidence>
<keyword evidence="7 19" id="KW-0812">Transmembrane</keyword>
<dbReference type="Gene3D" id="3.30.200.20">
    <property type="entry name" value="Phosphorylase Kinase, domain 1"/>
    <property type="match status" value="1"/>
</dbReference>
<keyword evidence="11 18" id="KW-0067">ATP-binding</keyword>
<dbReference type="InterPro" id="IPR011009">
    <property type="entry name" value="Kinase-like_dom_sf"/>
</dbReference>
<evidence type="ECO:0000256" key="18">
    <source>
        <dbReference type="PROSITE-ProRule" id="PRU10141"/>
    </source>
</evidence>
<dbReference type="GeneID" id="123076938"/>
<dbReference type="PANTHER" id="PTHR46008">
    <property type="entry name" value="LEAF RUST 10 DISEASE-RESISTANCE LOCUS RECEPTOR-LIKE PROTEIN KINASE-LIKE 1.4"/>
    <property type="match status" value="1"/>
</dbReference>
<evidence type="ECO:0000256" key="7">
    <source>
        <dbReference type="ARBA" id="ARBA00022692"/>
    </source>
</evidence>
<keyword evidence="3" id="KW-1003">Cell membrane</keyword>
<dbReference type="InterPro" id="IPR008271">
    <property type="entry name" value="Ser/Thr_kinase_AS"/>
</dbReference>
<sequence length="638" mass="70959">MSPSCCWFLFFIGVWWLPPMLVLAEDQQGGDCSTMKCGNVSILHPFSLTDRETGRSCGPDPYPDFDVACNNKSIPALRSSIPLNNGFRILNISYEERSFYAIDLGKLDVLKSTDKCSAVFYNTSVKLNRPFRIAPVNRNLILYNCTEEDGAAAAARQDTGLAQTTVRCENEWEVLVRVGVSHDVTGSYSSYALDGCRAVVVPVPASSAGANASDYEQLMNDGFLLTWNPPRGSKKTTRMFIIFGSLGGLAALTVFVFYLLHQRKRKRAVASDELMRSGSSMTSYSKDLELGGSPHIFTFEELEVATDGFSASRELGDGGFGTVYKGKLKDGRVVAVKRLYKNNYRRVEQFLNEVDILSRLLHQNLVILYGCTSRMSRDLLLVYEFIANGTVADHLHGSRSAERGLTWPLRLNIAIETAEALAYLHAVEIIHRDVKTTNILLDNSFHVKVADFGLSRLFPLEVTHVSTVPQGTPGYVDPVYHQCYKLTDKSDVYSFGVVLVELISSKPAVDMSRSHSEINLANMALNRIQNHEVVQLVDPELGYDTDPETKRTIDRVAEVAFQCLQMERDLRPSIKEVVEILTCVRDGDCRAKSMKKKASQKEDAHLLTEGLQFSPDTVIHRFDSRSTNHSVASNASGL</sequence>
<dbReference type="FunFam" id="3.30.200.20:FF:000214">
    <property type="entry name" value="WAK1-OsWAK receptor-like cytoplasmic kinase (OsWAK-RLCK)"/>
    <property type="match status" value="1"/>
</dbReference>
<dbReference type="Gramene" id="TraesCS3D03G0079400.7">
    <property type="protein sequence ID" value="TraesCS3D03G0079400.7.CDS"/>
    <property type="gene ID" value="TraesCS3D03G0079400"/>
</dbReference>
<dbReference type="GO" id="GO:0005886">
    <property type="term" value="C:plasma membrane"/>
    <property type="evidence" value="ECO:0007669"/>
    <property type="project" value="UniProtKB-SubCell"/>
</dbReference>
<evidence type="ECO:0000256" key="6">
    <source>
        <dbReference type="ARBA" id="ARBA00022679"/>
    </source>
</evidence>
<evidence type="ECO:0000256" key="1">
    <source>
        <dbReference type="ARBA" id="ARBA00004251"/>
    </source>
</evidence>
<feature type="signal peptide" evidence="20">
    <location>
        <begin position="1"/>
        <end position="24"/>
    </location>
</feature>
<dbReference type="InterPro" id="IPR001245">
    <property type="entry name" value="Ser-Thr/Tyr_kinase_cat_dom"/>
</dbReference>
<evidence type="ECO:0000256" key="12">
    <source>
        <dbReference type="ARBA" id="ARBA00022989"/>
    </source>
</evidence>
<dbReference type="PROSITE" id="PS00107">
    <property type="entry name" value="PROTEIN_KINASE_ATP"/>
    <property type="match status" value="1"/>
</dbReference>
<dbReference type="Gene3D" id="1.10.510.10">
    <property type="entry name" value="Transferase(Phosphotransferase) domain 1"/>
    <property type="match status" value="1"/>
</dbReference>
<evidence type="ECO:0000313" key="23">
    <source>
        <dbReference type="Proteomes" id="UP000019116"/>
    </source>
</evidence>
<dbReference type="Gramene" id="TraesRN3D0100086000.7">
    <property type="protein sequence ID" value="TraesRN3D0100086000.7"/>
    <property type="gene ID" value="TraesRN3D0100086000"/>
</dbReference>
<keyword evidence="8 20" id="KW-0732">Signal</keyword>
<organism evidence="22">
    <name type="scientific">Triticum aestivum</name>
    <name type="common">Wheat</name>
    <dbReference type="NCBI Taxonomy" id="4565"/>
    <lineage>
        <taxon>Eukaryota</taxon>
        <taxon>Viridiplantae</taxon>
        <taxon>Streptophyta</taxon>
        <taxon>Embryophyta</taxon>
        <taxon>Tracheophyta</taxon>
        <taxon>Spermatophyta</taxon>
        <taxon>Magnoliopsida</taxon>
        <taxon>Liliopsida</taxon>
        <taxon>Poales</taxon>
        <taxon>Poaceae</taxon>
        <taxon>BOP clade</taxon>
        <taxon>Pooideae</taxon>
        <taxon>Triticodae</taxon>
        <taxon>Triticeae</taxon>
        <taxon>Triticinae</taxon>
        <taxon>Triticum</taxon>
    </lineage>
</organism>
<keyword evidence="23" id="KW-1185">Reference proteome</keyword>
<keyword evidence="13 19" id="KW-0472">Membrane</keyword>
<proteinExistence type="predicted"/>
<evidence type="ECO:0000256" key="4">
    <source>
        <dbReference type="ARBA" id="ARBA00022527"/>
    </source>
</evidence>
<evidence type="ECO:0000256" key="19">
    <source>
        <dbReference type="SAM" id="Phobius"/>
    </source>
</evidence>
<protein>
    <recommendedName>
        <fullName evidence="2">non-specific serine/threonine protein kinase</fullName>
        <ecNumber evidence="2">2.7.11.1</ecNumber>
    </recommendedName>
</protein>
<keyword evidence="10" id="KW-0418">Kinase</keyword>
<accession>A0A3B6GPJ6</accession>
<dbReference type="EnsemblPlants" id="TraesCS3D02G045200.7">
    <property type="protein sequence ID" value="TraesCS3D02G045200.7"/>
    <property type="gene ID" value="TraesCS3D02G045200"/>
</dbReference>
<dbReference type="Pfam" id="PF13947">
    <property type="entry name" value="GUB_WAK_bind"/>
    <property type="match status" value="1"/>
</dbReference>
<dbReference type="SMART" id="SM00220">
    <property type="entry name" value="S_TKc"/>
    <property type="match status" value="1"/>
</dbReference>
<dbReference type="FunFam" id="1.10.510.10:FF:000161">
    <property type="entry name" value="Wall-associated receptor kinase-like 20"/>
    <property type="match status" value="1"/>
</dbReference>
<dbReference type="InterPro" id="IPR017441">
    <property type="entry name" value="Protein_kinase_ATP_BS"/>
</dbReference>
<gene>
    <name evidence="22" type="primary">LOC123076938</name>
</gene>
<keyword evidence="14" id="KW-0675">Receptor</keyword>
<dbReference type="Gramene" id="TraesCS3D02G045200.7">
    <property type="protein sequence ID" value="TraesCS3D02G045200.7"/>
    <property type="gene ID" value="TraesCS3D02G045200"/>
</dbReference>
<evidence type="ECO:0000256" key="13">
    <source>
        <dbReference type="ARBA" id="ARBA00023136"/>
    </source>
</evidence>
<evidence type="ECO:0000256" key="10">
    <source>
        <dbReference type="ARBA" id="ARBA00022777"/>
    </source>
</evidence>